<protein>
    <submittedName>
        <fullName evidence="1">Uncharacterized protein</fullName>
    </submittedName>
</protein>
<evidence type="ECO:0000313" key="2">
    <source>
        <dbReference type="Proteomes" id="UP001168821"/>
    </source>
</evidence>
<gene>
    <name evidence="1" type="ORF">Zmor_006221</name>
</gene>
<proteinExistence type="predicted"/>
<keyword evidence="2" id="KW-1185">Reference proteome</keyword>
<sequence>MLLNIDPDDFDVIDDNKPPCYAPPATFFGQWKKESESTLFVTFFNLFREQNYIIGNKMPIFWDWLLTI</sequence>
<name>A0AA38ITE0_9CUCU</name>
<dbReference type="Proteomes" id="UP001168821">
    <property type="component" value="Unassembled WGS sequence"/>
</dbReference>
<evidence type="ECO:0000313" key="1">
    <source>
        <dbReference type="EMBL" id="KAJ3661840.1"/>
    </source>
</evidence>
<reference evidence="1" key="1">
    <citation type="journal article" date="2023" name="G3 (Bethesda)">
        <title>Whole genome assemblies of Zophobas morio and Tenebrio molitor.</title>
        <authorList>
            <person name="Kaur S."/>
            <person name="Stinson S.A."/>
            <person name="diCenzo G.C."/>
        </authorList>
    </citation>
    <scope>NUCLEOTIDE SEQUENCE</scope>
    <source>
        <strain evidence="1">QUZm001</strain>
    </source>
</reference>
<comment type="caution">
    <text evidence="1">The sequence shown here is derived from an EMBL/GenBank/DDBJ whole genome shotgun (WGS) entry which is preliminary data.</text>
</comment>
<dbReference type="AlphaFoldDB" id="A0AA38ITE0"/>
<accession>A0AA38ITE0</accession>
<organism evidence="1 2">
    <name type="scientific">Zophobas morio</name>
    <dbReference type="NCBI Taxonomy" id="2755281"/>
    <lineage>
        <taxon>Eukaryota</taxon>
        <taxon>Metazoa</taxon>
        <taxon>Ecdysozoa</taxon>
        <taxon>Arthropoda</taxon>
        <taxon>Hexapoda</taxon>
        <taxon>Insecta</taxon>
        <taxon>Pterygota</taxon>
        <taxon>Neoptera</taxon>
        <taxon>Endopterygota</taxon>
        <taxon>Coleoptera</taxon>
        <taxon>Polyphaga</taxon>
        <taxon>Cucujiformia</taxon>
        <taxon>Tenebrionidae</taxon>
        <taxon>Zophobas</taxon>
    </lineage>
</organism>
<dbReference type="EMBL" id="JALNTZ010000002">
    <property type="protein sequence ID" value="KAJ3661840.1"/>
    <property type="molecule type" value="Genomic_DNA"/>
</dbReference>